<dbReference type="SMART" id="SM00827">
    <property type="entry name" value="PKS_AT"/>
    <property type="match status" value="1"/>
</dbReference>
<dbReference type="CDD" id="cd00833">
    <property type="entry name" value="PKS"/>
    <property type="match status" value="1"/>
</dbReference>
<reference evidence="9" key="1">
    <citation type="journal article" date="2020" name="mSystems">
        <title>Genome- and Community-Level Interaction Insights into Carbon Utilization and Element Cycling Functions of Hydrothermarchaeota in Hydrothermal Sediment.</title>
        <authorList>
            <person name="Zhou Z."/>
            <person name="Liu Y."/>
            <person name="Xu W."/>
            <person name="Pan J."/>
            <person name="Luo Z.H."/>
            <person name="Li M."/>
        </authorList>
    </citation>
    <scope>NUCLEOTIDE SEQUENCE [LARGE SCALE GENOMIC DNA]</scope>
    <source>
        <strain evidence="9">SpSt-556</strain>
    </source>
</reference>
<feature type="domain" description="Ketosynthase family 3 (KS3)" evidence="7">
    <location>
        <begin position="989"/>
        <end position="1497"/>
    </location>
</feature>
<evidence type="ECO:0000259" key="8">
    <source>
        <dbReference type="PROSITE" id="PS52019"/>
    </source>
</evidence>
<dbReference type="InterPro" id="IPR001227">
    <property type="entry name" value="Ac_transferase_dom_sf"/>
</dbReference>
<dbReference type="InterPro" id="IPR014031">
    <property type="entry name" value="Ketoacyl_synth_C"/>
</dbReference>
<dbReference type="Pfam" id="PF00698">
    <property type="entry name" value="Acyl_transf_1"/>
    <property type="match status" value="1"/>
</dbReference>
<dbReference type="Pfam" id="PF16197">
    <property type="entry name" value="KAsynt_C_assoc"/>
    <property type="match status" value="1"/>
</dbReference>
<dbReference type="PROSITE" id="PS00606">
    <property type="entry name" value="KS3_1"/>
    <property type="match status" value="2"/>
</dbReference>
<dbReference type="SUPFAM" id="SSF52151">
    <property type="entry name" value="FabD/lysophospholipase-like"/>
    <property type="match status" value="1"/>
</dbReference>
<evidence type="ECO:0000256" key="2">
    <source>
        <dbReference type="ARBA" id="ARBA00022553"/>
    </source>
</evidence>
<dbReference type="SMART" id="SM00822">
    <property type="entry name" value="PKS_KR"/>
    <property type="match status" value="1"/>
</dbReference>
<feature type="region of interest" description="C-terminal hotdog fold" evidence="4">
    <location>
        <begin position="2674"/>
        <end position="2815"/>
    </location>
</feature>
<accession>A0A7C4L152</accession>
<evidence type="ECO:0000259" key="7">
    <source>
        <dbReference type="PROSITE" id="PS52004"/>
    </source>
</evidence>
<dbReference type="SMART" id="SM00826">
    <property type="entry name" value="PKS_DH"/>
    <property type="match status" value="1"/>
</dbReference>
<keyword evidence="3" id="KW-0808">Transferase</keyword>
<dbReference type="Gene3D" id="3.40.47.10">
    <property type="match status" value="2"/>
</dbReference>
<dbReference type="EMBL" id="DSXR01000052">
    <property type="protein sequence ID" value="HGS86983.1"/>
    <property type="molecule type" value="Genomic_DNA"/>
</dbReference>
<dbReference type="InterPro" id="IPR020841">
    <property type="entry name" value="PKS_Beta-ketoAc_synthase_dom"/>
</dbReference>
<dbReference type="Pfam" id="PF02801">
    <property type="entry name" value="Ketoacyl-synt_C"/>
    <property type="match status" value="2"/>
</dbReference>
<dbReference type="Gene3D" id="3.40.50.720">
    <property type="entry name" value="NAD(P)-binding Rossmann-like Domain"/>
    <property type="match status" value="1"/>
</dbReference>
<dbReference type="PROSITE" id="PS52019">
    <property type="entry name" value="PKS_MFAS_DH"/>
    <property type="match status" value="1"/>
</dbReference>
<dbReference type="InterPro" id="IPR014043">
    <property type="entry name" value="Acyl_transferase_dom"/>
</dbReference>
<dbReference type="Pfam" id="PF14765">
    <property type="entry name" value="PS-DH"/>
    <property type="match status" value="1"/>
</dbReference>
<dbReference type="InterPro" id="IPR036736">
    <property type="entry name" value="ACP-like_sf"/>
</dbReference>
<organism evidence="9">
    <name type="scientific">Bellilinea caldifistulae</name>
    <dbReference type="NCBI Taxonomy" id="360411"/>
    <lineage>
        <taxon>Bacteria</taxon>
        <taxon>Bacillati</taxon>
        <taxon>Chloroflexota</taxon>
        <taxon>Anaerolineae</taxon>
        <taxon>Anaerolineales</taxon>
        <taxon>Anaerolineaceae</taxon>
        <taxon>Bellilinea</taxon>
    </lineage>
</organism>
<feature type="domain" description="PKS/mFAS DH" evidence="8">
    <location>
        <begin position="2521"/>
        <end position="2815"/>
    </location>
</feature>
<dbReference type="Pfam" id="PF08659">
    <property type="entry name" value="KR"/>
    <property type="match status" value="1"/>
</dbReference>
<dbReference type="SMART" id="SM00825">
    <property type="entry name" value="PKS_KS"/>
    <property type="match status" value="1"/>
</dbReference>
<dbReference type="PANTHER" id="PTHR43775:SF51">
    <property type="entry name" value="INACTIVE PHENOLPHTHIOCEROL SYNTHESIS POLYKETIDE SYNTHASE TYPE I PKS1-RELATED"/>
    <property type="match status" value="1"/>
</dbReference>
<dbReference type="InterPro" id="IPR036291">
    <property type="entry name" value="NAD(P)-bd_dom_sf"/>
</dbReference>
<dbReference type="InterPro" id="IPR016036">
    <property type="entry name" value="Malonyl_transacylase_ACP-bd"/>
</dbReference>
<evidence type="ECO:0000256" key="5">
    <source>
        <dbReference type="SAM" id="MobiDB-lite"/>
    </source>
</evidence>
<dbReference type="SUPFAM" id="SSF47336">
    <property type="entry name" value="ACP-like"/>
    <property type="match status" value="3"/>
</dbReference>
<comment type="caution">
    <text evidence="4">Lacks conserved residue(s) required for the propagation of feature annotation.</text>
</comment>
<feature type="domain" description="Carrier" evidence="6">
    <location>
        <begin position="1608"/>
        <end position="1687"/>
    </location>
</feature>
<dbReference type="InterPro" id="IPR018201">
    <property type="entry name" value="Ketoacyl_synth_AS"/>
</dbReference>
<dbReference type="InterPro" id="IPR057326">
    <property type="entry name" value="KR_dom"/>
</dbReference>
<dbReference type="GO" id="GO:0004315">
    <property type="term" value="F:3-oxoacyl-[acyl-carrier-protein] synthase activity"/>
    <property type="evidence" value="ECO:0007669"/>
    <property type="project" value="InterPro"/>
</dbReference>
<dbReference type="InterPro" id="IPR009081">
    <property type="entry name" value="PP-bd_ACP"/>
</dbReference>
<feature type="region of interest" description="N-terminal hotdog fold" evidence="4">
    <location>
        <begin position="2521"/>
        <end position="2659"/>
    </location>
</feature>
<keyword evidence="2" id="KW-0597">Phosphoprotein</keyword>
<dbReference type="SUPFAM" id="SSF53901">
    <property type="entry name" value="Thiolase-like"/>
    <property type="match status" value="2"/>
</dbReference>
<dbReference type="InterPro" id="IPR013968">
    <property type="entry name" value="PKS_KR"/>
</dbReference>
<dbReference type="PANTHER" id="PTHR43775">
    <property type="entry name" value="FATTY ACID SYNTHASE"/>
    <property type="match status" value="1"/>
</dbReference>
<dbReference type="InterPro" id="IPR050091">
    <property type="entry name" value="PKS_NRPS_Biosynth_Enz"/>
</dbReference>
<dbReference type="InterPro" id="IPR020807">
    <property type="entry name" value="PKS_DH"/>
</dbReference>
<evidence type="ECO:0000256" key="3">
    <source>
        <dbReference type="ARBA" id="ARBA00022679"/>
    </source>
</evidence>
<gene>
    <name evidence="9" type="ORF">ENT17_05125</name>
</gene>
<dbReference type="Gene3D" id="1.10.1200.10">
    <property type="entry name" value="ACP-like"/>
    <property type="match status" value="3"/>
</dbReference>
<dbReference type="Gene3D" id="3.30.70.250">
    <property type="entry name" value="Malonyl-CoA ACP transacylase, ACP-binding"/>
    <property type="match status" value="1"/>
</dbReference>
<sequence>MFDPRAVAIVGVGAILPDAEDAPTFWNNIKQGRYSVTEVPPDRWRVDLYYDPDPKAPDKTYTKIGAWVRSFAFEPLKWGIPIPPNVLAVMDDSQKWGISVARQALLDYGYPQKPLDGARTAVIIGNALAGENHYITSLRIRLPDYMEALKEVEAFAQLSPEVQKALLEGMTQNIRKRVSNITEDTMPGELGNIIAGRIANVFNFSGPNFITDAACASSHAAVQAAIDGLVNNQYDAVLTGGVDRNMGVEGFVKFCKIGALSPDGSRPFAEGANGFVMGEGAVLFLLKRLADAERDGDKIYAVIRGVGASSDGKGKGITAPNPLGQQRALERAWKNAGVNPASVGLIEAHGTSTRVGDVVETQSLNEVFGKFGLPPRSIAMGSVKSNIGHLKSAAGAAGILKVVYALYEKVLPPSVNFHKPNPNIDFDHIPFYVNTETRAWENAPGEIRRAGVSSFGFGGTNFHMVLEEWVPGLLTSETKVFAVPERKATQAESPVPQLVSDSVAGSSLPKPYRGIVFLGGENSQQIKEQLSTLLENARQGKAPASQLPDAAAVAKTERLVIDYSSVEELISRGEKALKTLENEAPNAWQALTAQGVYRGSGQAGKVAFMFPGQGSQYVNMLKDLCEVEPLVADTFKEADDIMTPILGRPLTSYIYVDGDEESLKQAENALRDTAITQPAMLTANVALLRLMEKFGFRPDFVIGHSLGEYAALVAAGVLTFAEALEVVSARGREMKKVSVADNGGMLAVSAPIQEVERILQGISEYVVIANINSPVQSVVGGSTPGIQAAMQAFEKAGFQATRIPVSHAFHTKIVAPASEPLKQVISRMNLQSPKIPVAANVTGQFYPTSREEILEILGKQVASPVQFIKGMETLYEAGARVFVEIGPKRVLNALANDIFKDRSGVMLLATNHPRKGAVISFNEAVCGLLAAGIAPGRETPIQVSAAVSTPKMELPLKKSVSVSVSVESREGVHAAQTQPVIGDGRLPLTGSVVISGAGLGLPGRNKAVFDDQNILSILKGEIRIEPLPEELRQRMVEKRPTRLEKSEAGAQMIPIENVDLTVKLGGQRGHFDPVEEFGIPAERMDACDITTQLAIAAGIEALRDAGIPLVMAYRKTSKGTYLPDRWRLPEALADETGVIFASAFPGLDEMAEEMSRYSEYRQVEKQLEEVRNILSLVAVDQAGVRALLRERIKALETRLKELDYHFDRRFVFRVLAMGHSQFAEYIGARGPNTHVNAACATTTHAIAIAEDWIRAGRCRRVVIIAGDDVTGGPLAEWIGTGLLTSGAATIEGNLRMAALPFDRRRNGMIMGMGAAALVVEAEDAVRQRGMRAICEILATDIANSAYHGTRLDVPHVREIMNRLISTAEQRFGIRREEIAPQTMFMSHETYTPARGGSASAEIQALRYTFGDYANRVIIANTKGYTGHAMGVGIEDVVAVKALEHGIIPPIANYDENFEPDPDLGDLNLSKGGEYAVKYALRLGAGFGSQIAMALFRVVAGVKERVNQPVYQQWLAEIAGYEKAELEVEKRTLRIRHMGPPVKPPAKSRWQYGQGPTRWADQPDQLPQPQPVAVPALQPAIISKQPTEVKNEPELVEVTASSTAGRQSVDVDEIKEFVLNLVSEKTGYPVEMLDLDLDLEADLGIDTVKQAEIFAAIRTHYNIPRREDLRLVDYNTLNKVIAFMAENAGAVTAQTQSVEKTSQSAQAELQVASTAVEPIPAALTVDRDAIQAYVLSVVSEKTGYPVEMLDLGLDLEADLGIDTVKQAELFATIRTHYNIPRREDLRLVDYNTLEKVIGFMVEALSNGAGSQSPSAAPTVVNPVAQTVVVEQPNPQEKPQAVTSSLVSANGGVNEEEIKAYVLSVVSEKTGYPVEMLDLDLDLEADLGIDTVKQAELFATIRTHYNIPRREDLRLVDYNTLKKVIGFMVEALNTQNHSAEATQTVLEVQSVSTPAELTEVPAIAVQETSAVEEAAAQRGEEDEQEESQIVIRRRVPKPVLLPKLELCLPTGVTLDENSRIIIFGDDGKAGDSLARRLRARKVAVLNLSAAQTLEEWREKVSAFQNEGKVQGLYCLVALNKEENLDEMNGEYWQVQFENRLMRLVHLLRWLDGEPFLICATRMGGLHGYAESAAQNISGGFIAGFAKAVSRERPNTLVKVVDFELNAGDSQIAARLLEETLADPSVVEIGWEGDQRFSFALFEEESGESPERFPEKPVFVISGGAGGIVAPILTDLASRAPAVFYLLGRSPLNEPQAGLFQRLKNDRDGLKKDLLKEMTAAGEKPSPALVEEKLAALERMAGILDAIQSAHTMGSAVTYLLCDVTDPQQVEDAIQKIKEEQGRVDVLIHAAGIERSRKLHLKAEEEFRATIQVKAGGFFNLYKALQSKGVLPNKFLLFGSVAGRFGNSGQTDYSAANDWLAKAASHLRGLHPEMRVVTIDWSAWAQVGMASRGYIPQLMEMGGIDQMPPRQASRFVYQELVRDDPVSEVVISGSLGVLEKPLRKEGGLDLEAANRALHEGSPAHVMLSQVSGFDLYGGVVLEAELNPNEQPFLKDHALNGIPLLPGVMGIEGFSAAAKHVASVLGAEKGRFEVERLEDIQFLAPFKFYRNEPRRITWKARVVREREGLVADVCLESTLAAKTRPNEVVQHFAGKVYLNPQSTRPASAAAQPPRWNGAYTVAGEEIYRLYFHGPSFQVLEGVQRDGGKVLGKVREALPSIIEQPVTLVTMPILLEAILQTAGVWEAGATGTLALPRSIGKLVLYRNRPQPGKPLFAEVVPMRLSDGSVSFDARLVDENGTLYLEVKDYRTVALPYSVDAALLKPMKLLVNGTDATL</sequence>
<dbReference type="Gene3D" id="3.40.366.10">
    <property type="entry name" value="Malonyl-Coenzyme A Acyl Carrier Protein, domain 2"/>
    <property type="match status" value="1"/>
</dbReference>
<dbReference type="CDD" id="cd08953">
    <property type="entry name" value="KR_2_SDR_x"/>
    <property type="match status" value="1"/>
</dbReference>
<comment type="caution">
    <text evidence="9">The sequence shown here is derived from an EMBL/GenBank/DDBJ whole genome shotgun (WGS) entry which is preliminary data.</text>
</comment>
<proteinExistence type="predicted"/>
<dbReference type="Pfam" id="PF21089">
    <property type="entry name" value="PKS_DH_N"/>
    <property type="match status" value="1"/>
</dbReference>
<dbReference type="PROSITE" id="PS52004">
    <property type="entry name" value="KS3_2"/>
    <property type="match status" value="2"/>
</dbReference>
<feature type="region of interest" description="Disordered" evidence="5">
    <location>
        <begin position="1536"/>
        <end position="1555"/>
    </location>
</feature>
<dbReference type="InterPro" id="IPR032821">
    <property type="entry name" value="PKS_assoc"/>
</dbReference>
<dbReference type="SUPFAM" id="SSF51735">
    <property type="entry name" value="NAD(P)-binding Rossmann-fold domains"/>
    <property type="match status" value="2"/>
</dbReference>
<dbReference type="Gene3D" id="3.10.129.110">
    <property type="entry name" value="Polyketide synthase dehydratase"/>
    <property type="match status" value="1"/>
</dbReference>
<dbReference type="GO" id="GO:0004312">
    <property type="term" value="F:fatty acid synthase activity"/>
    <property type="evidence" value="ECO:0007669"/>
    <property type="project" value="TreeGrafter"/>
</dbReference>
<dbReference type="InterPro" id="IPR042104">
    <property type="entry name" value="PKS_dehydratase_sf"/>
</dbReference>
<keyword evidence="1" id="KW-0596">Phosphopantetheine</keyword>
<dbReference type="Pfam" id="PF00109">
    <property type="entry name" value="ketoacyl-synt"/>
    <property type="match status" value="2"/>
</dbReference>
<dbReference type="InterPro" id="IPR016035">
    <property type="entry name" value="Acyl_Trfase/lysoPLipase"/>
</dbReference>
<evidence type="ECO:0000256" key="1">
    <source>
        <dbReference type="ARBA" id="ARBA00022450"/>
    </source>
</evidence>
<protein>
    <submittedName>
        <fullName evidence="9">SDR family oxidoreductase</fullName>
    </submittedName>
</protein>
<dbReference type="InterPro" id="IPR049900">
    <property type="entry name" value="PKS_mFAS_DH"/>
</dbReference>
<name>A0A7C4L152_9CHLR</name>
<dbReference type="InterPro" id="IPR049552">
    <property type="entry name" value="PKS_DH_N"/>
</dbReference>
<evidence type="ECO:0000259" key="6">
    <source>
        <dbReference type="PROSITE" id="PS50075"/>
    </source>
</evidence>
<dbReference type="PROSITE" id="PS50075">
    <property type="entry name" value="CARRIER"/>
    <property type="match status" value="1"/>
</dbReference>
<feature type="domain" description="Ketosynthase family 3 (KS3)" evidence="7">
    <location>
        <begin position="4"/>
        <end position="468"/>
    </location>
</feature>
<dbReference type="InterPro" id="IPR014030">
    <property type="entry name" value="Ketoacyl_synth_N"/>
</dbReference>
<dbReference type="GO" id="GO:0006633">
    <property type="term" value="P:fatty acid biosynthetic process"/>
    <property type="evidence" value="ECO:0007669"/>
    <property type="project" value="InterPro"/>
</dbReference>
<evidence type="ECO:0000313" key="9">
    <source>
        <dbReference type="EMBL" id="HGS86983.1"/>
    </source>
</evidence>
<evidence type="ECO:0000256" key="4">
    <source>
        <dbReference type="PROSITE-ProRule" id="PRU01363"/>
    </source>
</evidence>
<dbReference type="InterPro" id="IPR049551">
    <property type="entry name" value="PKS_DH_C"/>
</dbReference>
<dbReference type="InterPro" id="IPR016039">
    <property type="entry name" value="Thiolase-like"/>
</dbReference>
<dbReference type="SUPFAM" id="SSF55048">
    <property type="entry name" value="Probable ACP-binding domain of malonyl-CoA ACP transacylase"/>
    <property type="match status" value="1"/>
</dbReference>
<dbReference type="Pfam" id="PF00550">
    <property type="entry name" value="PP-binding"/>
    <property type="match status" value="1"/>
</dbReference>